<evidence type="ECO:0000313" key="1">
    <source>
        <dbReference type="EMBL" id="JAD49301.1"/>
    </source>
</evidence>
<reference evidence="1" key="1">
    <citation type="submission" date="2014-09" db="EMBL/GenBank/DDBJ databases">
        <authorList>
            <person name="Magalhaes I.L.F."/>
            <person name="Oliveira U."/>
            <person name="Santos F.R."/>
            <person name="Vidigal T.H.D.A."/>
            <person name="Brescovit A.D."/>
            <person name="Santos A.J."/>
        </authorList>
    </citation>
    <scope>NUCLEOTIDE SEQUENCE</scope>
    <source>
        <tissue evidence="1">Shoot tissue taken approximately 20 cm above the soil surface</tissue>
    </source>
</reference>
<name>A0A0A9ADU0_ARUDO</name>
<organism evidence="1">
    <name type="scientific">Arundo donax</name>
    <name type="common">Giant reed</name>
    <name type="synonym">Donax arundinaceus</name>
    <dbReference type="NCBI Taxonomy" id="35708"/>
    <lineage>
        <taxon>Eukaryota</taxon>
        <taxon>Viridiplantae</taxon>
        <taxon>Streptophyta</taxon>
        <taxon>Embryophyta</taxon>
        <taxon>Tracheophyta</taxon>
        <taxon>Spermatophyta</taxon>
        <taxon>Magnoliopsida</taxon>
        <taxon>Liliopsida</taxon>
        <taxon>Poales</taxon>
        <taxon>Poaceae</taxon>
        <taxon>PACMAD clade</taxon>
        <taxon>Arundinoideae</taxon>
        <taxon>Arundineae</taxon>
        <taxon>Arundo</taxon>
    </lineage>
</organism>
<accession>A0A0A9ADU0</accession>
<dbReference type="EMBL" id="GBRH01248594">
    <property type="protein sequence ID" value="JAD49301.1"/>
    <property type="molecule type" value="Transcribed_RNA"/>
</dbReference>
<sequence length="38" mass="4114">MVANATKLGAIHHSPRDRVLRFLKTVHDSNSLSSISPG</sequence>
<reference evidence="1" key="2">
    <citation type="journal article" date="2015" name="Data Brief">
        <title>Shoot transcriptome of the giant reed, Arundo donax.</title>
        <authorList>
            <person name="Barrero R.A."/>
            <person name="Guerrero F.D."/>
            <person name="Moolhuijzen P."/>
            <person name="Goolsby J.A."/>
            <person name="Tidwell J."/>
            <person name="Bellgard S.E."/>
            <person name="Bellgard M.I."/>
        </authorList>
    </citation>
    <scope>NUCLEOTIDE SEQUENCE</scope>
    <source>
        <tissue evidence="1">Shoot tissue taken approximately 20 cm above the soil surface</tissue>
    </source>
</reference>
<dbReference type="AlphaFoldDB" id="A0A0A9ADU0"/>
<protein>
    <submittedName>
        <fullName evidence="1">Uncharacterized protein</fullName>
    </submittedName>
</protein>
<proteinExistence type="predicted"/>